<dbReference type="Pfam" id="PF02878">
    <property type="entry name" value="PGM_PMM_I"/>
    <property type="match status" value="1"/>
</dbReference>
<dbReference type="Pfam" id="PF02879">
    <property type="entry name" value="PGM_PMM_II"/>
    <property type="match status" value="1"/>
</dbReference>
<feature type="domain" description="Alpha-D-phosphohexomutase alpha/beta/alpha" evidence="12">
    <location>
        <begin position="40"/>
        <end position="176"/>
    </location>
</feature>
<dbReference type="InterPro" id="IPR005844">
    <property type="entry name" value="A-D-PHexomutase_a/b/a-I"/>
</dbReference>
<evidence type="ECO:0000256" key="10">
    <source>
        <dbReference type="ARBA" id="ARBA00023277"/>
    </source>
</evidence>
<dbReference type="SUPFAM" id="SSF55957">
    <property type="entry name" value="Phosphoglucomutase, C-terminal domain"/>
    <property type="match status" value="1"/>
</dbReference>
<feature type="domain" description="Alpha-D-phosphohexomutase alpha/beta/alpha" evidence="13">
    <location>
        <begin position="210"/>
        <end position="305"/>
    </location>
</feature>
<reference evidence="15" key="1">
    <citation type="journal article" date="2021" name="Open Biol.">
        <title>Shared evolutionary footprints suggest mitochondrial oxidative damage underlies multiple complex I losses in fungi.</title>
        <authorList>
            <person name="Schikora-Tamarit M.A."/>
            <person name="Marcet-Houben M."/>
            <person name="Nosek J."/>
            <person name="Gabaldon T."/>
        </authorList>
    </citation>
    <scope>NUCLEOTIDE SEQUENCE</scope>
    <source>
        <strain evidence="15">CBS6075</strain>
    </source>
</reference>
<dbReference type="Pfam" id="PF03452">
    <property type="entry name" value="Anp1"/>
    <property type="match status" value="1"/>
</dbReference>
<feature type="domain" description="Alpha-D-phosphohexomutase alpha/beta/alpha" evidence="14">
    <location>
        <begin position="317"/>
        <end position="437"/>
    </location>
</feature>
<dbReference type="Proteomes" id="UP000769157">
    <property type="component" value="Unassembled WGS sequence"/>
</dbReference>
<dbReference type="PROSITE" id="PS00710">
    <property type="entry name" value="PGM_PMM"/>
    <property type="match status" value="1"/>
</dbReference>
<dbReference type="Gene3D" id="3.30.310.50">
    <property type="entry name" value="Alpha-D-phosphohexomutase, C-terminal domain"/>
    <property type="match status" value="1"/>
</dbReference>
<evidence type="ECO:0000256" key="7">
    <source>
        <dbReference type="ARBA" id="ARBA00022723"/>
    </source>
</evidence>
<dbReference type="Gene3D" id="3.40.120.10">
    <property type="entry name" value="Alpha-D-Glucose-1,6-Bisphosphate, subunit A, domain 3"/>
    <property type="match status" value="3"/>
</dbReference>
<comment type="cofactor">
    <cofactor evidence="1">
        <name>Mg(2+)</name>
        <dbReference type="ChEBI" id="CHEBI:18420"/>
    </cofactor>
</comment>
<evidence type="ECO:0000256" key="11">
    <source>
        <dbReference type="ARBA" id="ARBA00037964"/>
    </source>
</evidence>
<protein>
    <recommendedName>
        <fullName evidence="17">Vanadate resistance protein</fullName>
    </recommendedName>
</protein>
<dbReference type="InterPro" id="IPR016066">
    <property type="entry name" value="A-D-PHexomutase_CS"/>
</dbReference>
<evidence type="ECO:0000256" key="1">
    <source>
        <dbReference type="ARBA" id="ARBA00001946"/>
    </source>
</evidence>
<evidence type="ECO:0000259" key="12">
    <source>
        <dbReference type="Pfam" id="PF02878"/>
    </source>
</evidence>
<dbReference type="GO" id="GO:0006166">
    <property type="term" value="P:purine ribonucleoside salvage"/>
    <property type="evidence" value="ECO:0007669"/>
    <property type="project" value="TreeGrafter"/>
</dbReference>
<dbReference type="GO" id="GO:0008973">
    <property type="term" value="F:phosphopentomutase activity"/>
    <property type="evidence" value="ECO:0007669"/>
    <property type="project" value="TreeGrafter"/>
</dbReference>
<dbReference type="GeneID" id="70238659"/>
<evidence type="ECO:0000256" key="8">
    <source>
        <dbReference type="ARBA" id="ARBA00022842"/>
    </source>
</evidence>
<dbReference type="InterPro" id="IPR036900">
    <property type="entry name" value="A-D-PHexomutase_C_sf"/>
</dbReference>
<keyword evidence="4" id="KW-0963">Cytoplasm</keyword>
<dbReference type="FunFam" id="3.90.550.10:FF:000163">
    <property type="entry name" value="Van1p"/>
    <property type="match status" value="1"/>
</dbReference>
<evidence type="ECO:0008006" key="17">
    <source>
        <dbReference type="Google" id="ProtNLM"/>
    </source>
</evidence>
<dbReference type="OrthoDB" id="8300170at2759"/>
<evidence type="ECO:0000313" key="16">
    <source>
        <dbReference type="Proteomes" id="UP000769157"/>
    </source>
</evidence>
<sequence>MSLADQWLSVDVNPETRAEIQRLVDANDTASLHERLGGRIVFGTAGLRAKMEAGFTRMNDVTVVQATQGLAEYMKTCHAELSVVVGHDHRHHSRRFAELTAAVFLLKGFKVYYLGKGLAATPLVPFSVDYYKTCGGIMITASHNPKDDNGYKVYWSNGCQIIPPHDHKIQQSILQNLEVVFDDPTWDTELVFRKHADRLVLVRNEVIHNYTQRVKQSLLKTPSFSFKAVYTAMHGVGTEFVKQAVPQDCLVYAVEQCEPDPDFPTVTFPNPEEKGALDLAVQTAEKAGLSLVVANDPDADRFSAAVKVPGGWKQLTGNELGFLFAQYVTSQMDDVSNVWLVNSTVSSQMIASMAKVEGFQFQDTLTGFKWIGNKVIDLELQGYVCPFAYEEAIGFLFSVVHDKDGISALVVFLQMYQHWLDTGKTAVDVLEEGYQKYGYFKECNGYYVVPDPEITTSIFESIRHSAKPYPATIGEFKVISWRDLTVGYDSTTPDTKPLLPVDSSSQMITVVLSTATADEVRFTARGSGTEPKLKVYIEAKSGTEAGAASLARRVWDTLRDEWFRPTVHGLLEKVKRVTQCYYTQSPAKARCYGLDNIRKRQICLRKWKLKIDAELLLTYRTSAYEIKPKKKNHARQKWYTVVGALIALLLLVLIVRSHRPAKFTLEIENSEPAPPETSLGREATGVDEEDALPDTVELYDLMDYQGTPEGNKNGEIVLLLIPLRNAAKVLPLMFRNMMNMTYDHSLIDIAFLVSDCSEGDTTLETLFEYSQAMQKGVLLDLLDQKEKETPSTGIIGSSDLYLQYMPYDYVENVRKAYSPPYHSEYLKPFRSVQIYQKDFGQVIGQGFSDRHDVKVQGIRRKLMGRARNWLVSTALKPYHSWVYWRDVDIETSPGDILESMMRFSTAFDVIVPNVWRPLPTFLGNEQPYDLNSWMESKEGLELAKTLTEDDVIVEGYAEYPTWRVHLAYIREQDGNPDEIVDLDGVGGVSILSKAKVFRQGSNFPAFTFMNHAETEAFGKLSKKMGFRVGGLPHYTIWHIYEPSEDDLIQISRMERKKRRHRAKKGGRWSFPARLDTVAELADDKLAADTDELADVAFEVETELVFVDKVDAEDAEPVEAVEDAETVLCVGEADDMDATISTEFLSASPSLLWSRSKET</sequence>
<dbReference type="GO" id="GO:0005634">
    <property type="term" value="C:nucleus"/>
    <property type="evidence" value="ECO:0007669"/>
    <property type="project" value="TreeGrafter"/>
</dbReference>
<reference evidence="15" key="2">
    <citation type="submission" date="2021-01" db="EMBL/GenBank/DDBJ databases">
        <authorList>
            <person name="Schikora-Tamarit M.A."/>
        </authorList>
    </citation>
    <scope>NUCLEOTIDE SEQUENCE</scope>
    <source>
        <strain evidence="15">CBS6075</strain>
    </source>
</reference>
<dbReference type="InterPro" id="IPR016055">
    <property type="entry name" value="A-D-PHexomutase_a/b/a-I/II/III"/>
</dbReference>
<keyword evidence="16" id="KW-1185">Reference proteome</keyword>
<evidence type="ECO:0000256" key="6">
    <source>
        <dbReference type="ARBA" id="ARBA00022553"/>
    </source>
</evidence>
<dbReference type="Pfam" id="PF02880">
    <property type="entry name" value="PGM_PMM_III"/>
    <property type="match status" value="1"/>
</dbReference>
<keyword evidence="6" id="KW-0597">Phosphoprotein</keyword>
<evidence type="ECO:0000313" key="15">
    <source>
        <dbReference type="EMBL" id="KAH3661288.1"/>
    </source>
</evidence>
<dbReference type="PANTHER" id="PTHR45745">
    <property type="entry name" value="PHOSPHOMANNOMUTASE 45A"/>
    <property type="match status" value="1"/>
</dbReference>
<dbReference type="RefSeq" id="XP_046058412.1">
    <property type="nucleotide sequence ID" value="XM_046208009.1"/>
</dbReference>
<keyword evidence="5" id="KW-0313">Glucose metabolism</keyword>
<keyword evidence="8" id="KW-0460">Magnesium</keyword>
<comment type="similarity">
    <text evidence="11">Belongs to the ANP1/MMN9/VAN1 family.</text>
</comment>
<dbReference type="GO" id="GO:0006006">
    <property type="term" value="P:glucose metabolic process"/>
    <property type="evidence" value="ECO:0007669"/>
    <property type="project" value="UniProtKB-KW"/>
</dbReference>
<dbReference type="GO" id="GO:0000287">
    <property type="term" value="F:magnesium ion binding"/>
    <property type="evidence" value="ECO:0007669"/>
    <property type="project" value="InterPro"/>
</dbReference>
<evidence type="ECO:0000259" key="13">
    <source>
        <dbReference type="Pfam" id="PF02879"/>
    </source>
</evidence>
<dbReference type="InterPro" id="IPR005845">
    <property type="entry name" value="A-D-PHexomutase_a/b/a-II"/>
</dbReference>
<name>A0A9P8NWR4_9ASCO</name>
<keyword evidence="7" id="KW-0479">Metal-binding</keyword>
<dbReference type="EMBL" id="JAEUBE010000487">
    <property type="protein sequence ID" value="KAH3661288.1"/>
    <property type="molecule type" value="Genomic_DNA"/>
</dbReference>
<evidence type="ECO:0000256" key="5">
    <source>
        <dbReference type="ARBA" id="ARBA00022526"/>
    </source>
</evidence>
<dbReference type="InterPro" id="IPR005846">
    <property type="entry name" value="A-D-PHexomutase_a/b/a-III"/>
</dbReference>
<comment type="similarity">
    <text evidence="3">Belongs to the phosphohexose mutase family.</text>
</comment>
<keyword evidence="9" id="KW-0413">Isomerase</keyword>
<dbReference type="InterPro" id="IPR005841">
    <property type="entry name" value="Alpha-D-phosphohexomutase_SF"/>
</dbReference>
<proteinExistence type="inferred from homology"/>
<evidence type="ECO:0000256" key="9">
    <source>
        <dbReference type="ARBA" id="ARBA00023235"/>
    </source>
</evidence>
<comment type="caution">
    <text evidence="15">The sequence shown here is derived from an EMBL/GenBank/DDBJ whole genome shotgun (WGS) entry which is preliminary data.</text>
</comment>
<dbReference type="SUPFAM" id="SSF53738">
    <property type="entry name" value="Phosphoglucomutase, first 3 domains"/>
    <property type="match status" value="3"/>
</dbReference>
<comment type="subcellular location">
    <subcellularLocation>
        <location evidence="2">Cytoplasm</location>
    </subcellularLocation>
</comment>
<dbReference type="FunFam" id="3.40.120.10:FF:000035">
    <property type="entry name" value="Pgm3p"/>
    <property type="match status" value="1"/>
</dbReference>
<keyword evidence="10" id="KW-0119">Carbohydrate metabolism</keyword>
<evidence type="ECO:0000256" key="4">
    <source>
        <dbReference type="ARBA" id="ARBA00022490"/>
    </source>
</evidence>
<dbReference type="PANTHER" id="PTHR45745:SF1">
    <property type="entry name" value="PHOSPHOGLUCOMUTASE 2B-RELATED"/>
    <property type="match status" value="1"/>
</dbReference>
<dbReference type="AlphaFoldDB" id="A0A9P8NWR4"/>
<dbReference type="GO" id="GO:0005737">
    <property type="term" value="C:cytoplasm"/>
    <property type="evidence" value="ECO:0007669"/>
    <property type="project" value="UniProtKB-SubCell"/>
</dbReference>
<evidence type="ECO:0000259" key="14">
    <source>
        <dbReference type="Pfam" id="PF02880"/>
    </source>
</evidence>
<gene>
    <name evidence="15" type="ORF">OGAPHI_006695</name>
</gene>
<dbReference type="PRINTS" id="PR00509">
    <property type="entry name" value="PGMPMM"/>
</dbReference>
<dbReference type="SUPFAM" id="SSF53448">
    <property type="entry name" value="Nucleotide-diphospho-sugar transferases"/>
    <property type="match status" value="1"/>
</dbReference>
<dbReference type="InterPro" id="IPR029044">
    <property type="entry name" value="Nucleotide-diphossugar_trans"/>
</dbReference>
<evidence type="ECO:0000256" key="3">
    <source>
        <dbReference type="ARBA" id="ARBA00010231"/>
    </source>
</evidence>
<organism evidence="15 16">
    <name type="scientific">Ogataea philodendri</name>
    <dbReference type="NCBI Taxonomy" id="1378263"/>
    <lineage>
        <taxon>Eukaryota</taxon>
        <taxon>Fungi</taxon>
        <taxon>Dikarya</taxon>
        <taxon>Ascomycota</taxon>
        <taxon>Saccharomycotina</taxon>
        <taxon>Pichiomycetes</taxon>
        <taxon>Pichiales</taxon>
        <taxon>Pichiaceae</taxon>
        <taxon>Ogataea</taxon>
    </lineage>
</organism>
<accession>A0A9P8NWR4</accession>
<evidence type="ECO:0000256" key="2">
    <source>
        <dbReference type="ARBA" id="ARBA00004496"/>
    </source>
</evidence>
<dbReference type="Gene3D" id="3.90.550.10">
    <property type="entry name" value="Spore Coat Polysaccharide Biosynthesis Protein SpsA, Chain A"/>
    <property type="match status" value="1"/>
</dbReference>
<dbReference type="CDD" id="cd05799">
    <property type="entry name" value="PGM2"/>
    <property type="match status" value="1"/>
</dbReference>